<proteinExistence type="predicted"/>
<keyword evidence="2" id="KW-1185">Reference proteome</keyword>
<organism evidence="1 2">
    <name type="scientific">Echinimonas agarilytica</name>
    <dbReference type="NCBI Taxonomy" id="1215918"/>
    <lineage>
        <taxon>Bacteria</taxon>
        <taxon>Pseudomonadati</taxon>
        <taxon>Pseudomonadota</taxon>
        <taxon>Gammaproteobacteria</taxon>
        <taxon>Alteromonadales</taxon>
        <taxon>Echinimonadaceae</taxon>
        <taxon>Echinimonas</taxon>
    </lineage>
</organism>
<reference evidence="1 2" key="1">
    <citation type="journal article" date="2013" name="Antonie Van Leeuwenhoek">
        <title>Echinimonas agarilytica gen. nov., sp. nov., a new gammaproteobacterium isolated from the sea urchin Strongylocentrotus intermedius.</title>
        <authorList>
            <person name="Nedashkovskaya O.I."/>
            <person name="Stenkova A.M."/>
            <person name="Zhukova N.V."/>
            <person name="Van Trappen S."/>
            <person name="Lee J.S."/>
            <person name="Kim S.B."/>
        </authorList>
    </citation>
    <scope>NUCLEOTIDE SEQUENCE [LARGE SCALE GENOMIC DNA]</scope>
    <source>
        <strain evidence="1 2">KMM 6351</strain>
    </source>
</reference>
<sequence>MTSSPTRKFSFISSGEASLYMSETLSSSNTLGTVIFIPALLEEMNASRHLSSLAALELASHGLHCIQFDLFGTGDSSGDLQDATLELWQQNITDISAYAQTQSVAPIHFIALRAGALLAPSSLPNNSQIWAWHPILKGRHWAKPIQRTAALLSQQDAEKQCLEYAGYAIPKALLESMSKLDKTADVDAQHTFYIDDLAPQNSDTLGSIQVHTSPFWVHQELEDRDYTAWIEQTITHLTSYQ</sequence>
<dbReference type="Gene3D" id="3.40.50.1820">
    <property type="entry name" value="alpha/beta hydrolase"/>
    <property type="match status" value="1"/>
</dbReference>
<protein>
    <recommendedName>
        <fullName evidence="3">Serine aminopeptidase S33 domain-containing protein</fullName>
    </recommendedName>
</protein>
<comment type="caution">
    <text evidence="1">The sequence shown here is derived from an EMBL/GenBank/DDBJ whole genome shotgun (WGS) entry which is preliminary data.</text>
</comment>
<dbReference type="AlphaFoldDB" id="A0AA42BB13"/>
<dbReference type="SUPFAM" id="SSF53474">
    <property type="entry name" value="alpha/beta-Hydrolases"/>
    <property type="match status" value="1"/>
</dbReference>
<name>A0AA42BB13_9GAMM</name>
<gene>
    <name evidence="1" type="ORF">NAF29_17810</name>
</gene>
<dbReference type="InterPro" id="IPR029058">
    <property type="entry name" value="AB_hydrolase_fold"/>
</dbReference>
<evidence type="ECO:0000313" key="2">
    <source>
        <dbReference type="Proteomes" id="UP001165393"/>
    </source>
</evidence>
<evidence type="ECO:0000313" key="1">
    <source>
        <dbReference type="EMBL" id="MCM2681506.1"/>
    </source>
</evidence>
<accession>A0AA42BB13</accession>
<dbReference type="Proteomes" id="UP001165393">
    <property type="component" value="Unassembled WGS sequence"/>
</dbReference>
<dbReference type="RefSeq" id="WP_251262987.1">
    <property type="nucleotide sequence ID" value="NZ_JAMQGP010000011.1"/>
</dbReference>
<evidence type="ECO:0008006" key="3">
    <source>
        <dbReference type="Google" id="ProtNLM"/>
    </source>
</evidence>
<dbReference type="EMBL" id="JAMQGP010000011">
    <property type="protein sequence ID" value="MCM2681506.1"/>
    <property type="molecule type" value="Genomic_DNA"/>
</dbReference>